<dbReference type="SUPFAM" id="SSF82771">
    <property type="entry name" value="GIY-YIG endonuclease"/>
    <property type="match status" value="1"/>
</dbReference>
<feature type="non-terminal residue" evidence="2">
    <location>
        <position position="151"/>
    </location>
</feature>
<gene>
    <name evidence="2" type="ORF">g.26175</name>
</gene>
<proteinExistence type="predicted"/>
<feature type="non-terminal residue" evidence="2">
    <location>
        <position position="1"/>
    </location>
</feature>
<sequence>DTQKTKPKYITINYTDKLTEKVGRVFKKAGYNPAYKVITNPIPTYKTEPIKQCPENTRGVYKITCPPPCNKQYIGYTNRSFIQRFKEHNAKHHTNPSSMVAKHLKENPDHNITFSDSLKILHKTKSKSVAKVQESYHIFKHVNIVTDTLLN</sequence>
<dbReference type="PROSITE" id="PS50164">
    <property type="entry name" value="GIY_YIG"/>
    <property type="match status" value="1"/>
</dbReference>
<evidence type="ECO:0000313" key="2">
    <source>
        <dbReference type="EMBL" id="JAS68678.1"/>
    </source>
</evidence>
<dbReference type="EMBL" id="GECZ01001091">
    <property type="protein sequence ID" value="JAS68678.1"/>
    <property type="molecule type" value="Transcribed_RNA"/>
</dbReference>
<name>A0A1B6H209_9HEMI</name>
<organism evidence="2">
    <name type="scientific">Cuerna arida</name>
    <dbReference type="NCBI Taxonomy" id="1464854"/>
    <lineage>
        <taxon>Eukaryota</taxon>
        <taxon>Metazoa</taxon>
        <taxon>Ecdysozoa</taxon>
        <taxon>Arthropoda</taxon>
        <taxon>Hexapoda</taxon>
        <taxon>Insecta</taxon>
        <taxon>Pterygota</taxon>
        <taxon>Neoptera</taxon>
        <taxon>Paraneoptera</taxon>
        <taxon>Hemiptera</taxon>
        <taxon>Auchenorrhyncha</taxon>
        <taxon>Membracoidea</taxon>
        <taxon>Cicadellidae</taxon>
        <taxon>Cicadellinae</taxon>
        <taxon>Proconiini</taxon>
        <taxon>Cuerna</taxon>
    </lineage>
</organism>
<accession>A0A1B6H209</accession>
<protein>
    <recommendedName>
        <fullName evidence="1">GIY-YIG domain-containing protein</fullName>
    </recommendedName>
</protein>
<dbReference type="AlphaFoldDB" id="A0A1B6H209"/>
<evidence type="ECO:0000259" key="1">
    <source>
        <dbReference type="PROSITE" id="PS50164"/>
    </source>
</evidence>
<feature type="domain" description="GIY-YIG" evidence="1">
    <location>
        <begin position="56"/>
        <end position="151"/>
    </location>
</feature>
<dbReference type="InterPro" id="IPR035901">
    <property type="entry name" value="GIY-YIG_endonuc_sf"/>
</dbReference>
<dbReference type="InterPro" id="IPR000305">
    <property type="entry name" value="GIY-YIG_endonuc"/>
</dbReference>
<reference evidence="2" key="1">
    <citation type="submission" date="2015-11" db="EMBL/GenBank/DDBJ databases">
        <title>De novo transcriptome assembly of four potential Pierce s Disease insect vectors from Arizona vineyards.</title>
        <authorList>
            <person name="Tassone E.E."/>
        </authorList>
    </citation>
    <scope>NUCLEOTIDE SEQUENCE</scope>
</reference>